<sequence>MTSHSKVREFFLSIGLLLLSTGFLAAGFGLMNTVLSLKLKLAGGSSMLIGFVAAVNFAGIFVGSLRASAFIKIVGYVNSFSVFAAIMAVTTMLPGVHENIYTLFSCRFIQGFCLAGLYIIIESWILCSMSEVFRGRALAMYMIVSYAGYSLGQAFLSEEIINSIVPFCISSMLVISTIIPLTAFPVKPPVFSQHATIKIKTVYMASPAGFIGCVISGMMISSIYSMFPIYVEEVVHNAEQVAIIVAVALLVGGVLAQYSLGALSDKIDRRKMQVGLSFIFGCLLALFILLEYKSLIDFYVLVGIGAIIGIFSLTTFPISMNLVCDSLEKSEIIRGVECLAIAYAFGSIMGPIYVSYFMKILGSYGFMASYMLLSLLTSIITILLRDHKKLKI</sequence>
<feature type="transmembrane region" description="Helical" evidence="7">
    <location>
        <begin position="364"/>
        <end position="384"/>
    </location>
</feature>
<organism evidence="9 10">
    <name type="scientific">Candidatus Bandiella euplotis</name>
    <dbReference type="NCBI Taxonomy" id="1664265"/>
    <lineage>
        <taxon>Bacteria</taxon>
        <taxon>Pseudomonadati</taxon>
        <taxon>Pseudomonadota</taxon>
        <taxon>Alphaproteobacteria</taxon>
        <taxon>Rickettsiales</taxon>
        <taxon>Candidatus Midichloriaceae</taxon>
        <taxon>Candidatus Bandiella</taxon>
    </lineage>
</organism>
<dbReference type="Pfam" id="PF07690">
    <property type="entry name" value="MFS_1"/>
    <property type="match status" value="1"/>
</dbReference>
<dbReference type="InterPro" id="IPR047200">
    <property type="entry name" value="MFS_YcaD-like"/>
</dbReference>
<dbReference type="CDD" id="cd17477">
    <property type="entry name" value="MFS_YcaD_like"/>
    <property type="match status" value="1"/>
</dbReference>
<feature type="transmembrane region" description="Helical" evidence="7">
    <location>
        <begin position="100"/>
        <end position="121"/>
    </location>
</feature>
<evidence type="ECO:0000259" key="8">
    <source>
        <dbReference type="PROSITE" id="PS50850"/>
    </source>
</evidence>
<feature type="transmembrane region" description="Helical" evidence="7">
    <location>
        <begin position="207"/>
        <end position="229"/>
    </location>
</feature>
<accession>A0ABZ0UIG8</accession>
<keyword evidence="10" id="KW-1185">Reference proteome</keyword>
<dbReference type="PANTHER" id="PTHR23521">
    <property type="entry name" value="TRANSPORTER MFS SUPERFAMILY"/>
    <property type="match status" value="1"/>
</dbReference>
<evidence type="ECO:0000256" key="4">
    <source>
        <dbReference type="ARBA" id="ARBA00022692"/>
    </source>
</evidence>
<reference evidence="9 10" key="1">
    <citation type="submission" date="2022-11" db="EMBL/GenBank/DDBJ databases">
        <title>Host association and intracellularity evolved multiple times independently in the Rickettsiales.</title>
        <authorList>
            <person name="Castelli M."/>
            <person name="Nardi T."/>
            <person name="Gammuto L."/>
            <person name="Bellinzona G."/>
            <person name="Sabaneyeva E."/>
            <person name="Potekhin A."/>
            <person name="Serra V."/>
            <person name="Petroni G."/>
            <person name="Sassera D."/>
        </authorList>
    </citation>
    <scope>NUCLEOTIDE SEQUENCE [LARGE SCALE GENOMIC DNA]</scope>
    <source>
        <strain evidence="9 10">NDG2</strain>
    </source>
</reference>
<evidence type="ECO:0000256" key="3">
    <source>
        <dbReference type="ARBA" id="ARBA00022475"/>
    </source>
</evidence>
<evidence type="ECO:0000256" key="5">
    <source>
        <dbReference type="ARBA" id="ARBA00022989"/>
    </source>
</evidence>
<proteinExistence type="predicted"/>
<dbReference type="InterPro" id="IPR011701">
    <property type="entry name" value="MFS"/>
</dbReference>
<evidence type="ECO:0000313" key="9">
    <source>
        <dbReference type="EMBL" id="WPX95904.1"/>
    </source>
</evidence>
<dbReference type="InterPro" id="IPR020846">
    <property type="entry name" value="MFS_dom"/>
</dbReference>
<comment type="subcellular location">
    <subcellularLocation>
        <location evidence="1">Cell inner membrane</location>
        <topology evidence="1">Multi-pass membrane protein</topology>
    </subcellularLocation>
</comment>
<feature type="transmembrane region" description="Helical" evidence="7">
    <location>
        <begin position="73"/>
        <end position="94"/>
    </location>
</feature>
<dbReference type="PROSITE" id="PS50850">
    <property type="entry name" value="MFS"/>
    <property type="match status" value="1"/>
</dbReference>
<gene>
    <name evidence="9" type="ORF">Bandiella_00002</name>
</gene>
<dbReference type="PANTHER" id="PTHR23521:SF2">
    <property type="entry name" value="TRANSPORTER MFS SUPERFAMILY"/>
    <property type="match status" value="1"/>
</dbReference>
<feature type="domain" description="Major facilitator superfamily (MFS) profile" evidence="8">
    <location>
        <begin position="8"/>
        <end position="389"/>
    </location>
</feature>
<feature type="transmembrane region" description="Helical" evidence="7">
    <location>
        <begin position="272"/>
        <end position="292"/>
    </location>
</feature>
<keyword evidence="5 7" id="KW-1133">Transmembrane helix</keyword>
<name>A0ABZ0UIG8_9RICK</name>
<feature type="transmembrane region" description="Helical" evidence="7">
    <location>
        <begin position="133"/>
        <end position="152"/>
    </location>
</feature>
<keyword evidence="6 7" id="KW-0472">Membrane</keyword>
<keyword evidence="3" id="KW-1003">Cell membrane</keyword>
<keyword evidence="2" id="KW-0813">Transport</keyword>
<protein>
    <submittedName>
        <fullName evidence="9">MFS transporter</fullName>
    </submittedName>
</protein>
<dbReference type="Gene3D" id="1.20.1250.20">
    <property type="entry name" value="MFS general substrate transporter like domains"/>
    <property type="match status" value="2"/>
</dbReference>
<feature type="transmembrane region" description="Helical" evidence="7">
    <location>
        <begin position="336"/>
        <end position="358"/>
    </location>
</feature>
<keyword evidence="4 7" id="KW-0812">Transmembrane</keyword>
<feature type="transmembrane region" description="Helical" evidence="7">
    <location>
        <begin position="241"/>
        <end position="260"/>
    </location>
</feature>
<evidence type="ECO:0000256" key="1">
    <source>
        <dbReference type="ARBA" id="ARBA00004429"/>
    </source>
</evidence>
<dbReference type="InterPro" id="IPR036259">
    <property type="entry name" value="MFS_trans_sf"/>
</dbReference>
<evidence type="ECO:0000256" key="7">
    <source>
        <dbReference type="SAM" id="Phobius"/>
    </source>
</evidence>
<dbReference type="RefSeq" id="WP_323732901.1">
    <property type="nucleotide sequence ID" value="NZ_CP110820.1"/>
</dbReference>
<feature type="transmembrane region" description="Helical" evidence="7">
    <location>
        <begin position="164"/>
        <end position="186"/>
    </location>
</feature>
<feature type="transmembrane region" description="Helical" evidence="7">
    <location>
        <begin position="298"/>
        <end position="324"/>
    </location>
</feature>
<evidence type="ECO:0000256" key="2">
    <source>
        <dbReference type="ARBA" id="ARBA00022448"/>
    </source>
</evidence>
<feature type="transmembrane region" description="Helical" evidence="7">
    <location>
        <begin position="41"/>
        <end position="61"/>
    </location>
</feature>
<evidence type="ECO:0000256" key="6">
    <source>
        <dbReference type="ARBA" id="ARBA00023136"/>
    </source>
</evidence>
<evidence type="ECO:0000313" key="10">
    <source>
        <dbReference type="Proteomes" id="UP001327219"/>
    </source>
</evidence>
<dbReference type="Proteomes" id="UP001327219">
    <property type="component" value="Chromosome"/>
</dbReference>
<dbReference type="EMBL" id="CP110820">
    <property type="protein sequence ID" value="WPX95904.1"/>
    <property type="molecule type" value="Genomic_DNA"/>
</dbReference>
<dbReference type="SUPFAM" id="SSF103473">
    <property type="entry name" value="MFS general substrate transporter"/>
    <property type="match status" value="1"/>
</dbReference>